<protein>
    <recommendedName>
        <fullName evidence="1">Azaphilone pigments biosynthesis cluster protein L N-terminal domain-containing protein</fullName>
    </recommendedName>
</protein>
<evidence type="ECO:0000259" key="1">
    <source>
        <dbReference type="Pfam" id="PF17111"/>
    </source>
</evidence>
<dbReference type="InterPro" id="IPR031348">
    <property type="entry name" value="PigL_N"/>
</dbReference>
<accession>A0AA38X0D9</accession>
<keyword evidence="3" id="KW-1185">Reference proteome</keyword>
<comment type="caution">
    <text evidence="2">The sequence shown here is derived from an EMBL/GenBank/DDBJ whole genome shotgun (WGS) entry which is preliminary data.</text>
</comment>
<reference evidence="2" key="1">
    <citation type="submission" date="2022-10" db="EMBL/GenBank/DDBJ databases">
        <title>Culturing micro-colonial fungi from biological soil crusts in the Mojave desert and describing Neophaeococcomyces mojavensis, and introducing the new genera and species Taxawa tesnikishii.</title>
        <authorList>
            <person name="Kurbessoian T."/>
            <person name="Stajich J.E."/>
        </authorList>
    </citation>
    <scope>NUCLEOTIDE SEQUENCE</scope>
    <source>
        <strain evidence="2">TK_41</strain>
    </source>
</reference>
<name>A0AA38X0D9_9EURO</name>
<evidence type="ECO:0000313" key="3">
    <source>
        <dbReference type="Proteomes" id="UP001172673"/>
    </source>
</evidence>
<sequence>MDPLSIASGCVALSGNIANLIYKITHFALQVRAARKDMDAVARELTSLRMSLSTLEDDEQKRHVTYPPGMSQQIREILLNIDVVTQQINDLLTRLSSGKLGRRIQWAFGEQDEINKLRSSLESNKSALEVALTLGTISMLAKQKVTLDYQGKDIAVIIQQTEEIAITTARIDTKIDKLTDMQKGTSHFQSIVSELAELRNQMANVSTSNPSFVHQSQTYTAALIEPLKQALLQKSSLATDLDDTSKAKALRLLSLDPADRHVTKAPDRTISSGSESDDLVPTTTHQLYQKFAAARKVWEQQLSQERELVGRLRDDLHMVQIAYHEAKLQLMPYLAGT</sequence>
<dbReference type="Proteomes" id="UP001172673">
    <property type="component" value="Unassembled WGS sequence"/>
</dbReference>
<evidence type="ECO:0000313" key="2">
    <source>
        <dbReference type="EMBL" id="KAJ9604482.1"/>
    </source>
</evidence>
<organism evidence="2 3">
    <name type="scientific">Cladophialophora chaetospira</name>
    <dbReference type="NCBI Taxonomy" id="386627"/>
    <lineage>
        <taxon>Eukaryota</taxon>
        <taxon>Fungi</taxon>
        <taxon>Dikarya</taxon>
        <taxon>Ascomycota</taxon>
        <taxon>Pezizomycotina</taxon>
        <taxon>Eurotiomycetes</taxon>
        <taxon>Chaetothyriomycetidae</taxon>
        <taxon>Chaetothyriales</taxon>
        <taxon>Herpotrichiellaceae</taxon>
        <taxon>Cladophialophora</taxon>
    </lineage>
</organism>
<dbReference type="Pfam" id="PF17111">
    <property type="entry name" value="PigL_N"/>
    <property type="match status" value="1"/>
</dbReference>
<dbReference type="EMBL" id="JAPDRK010000019">
    <property type="protein sequence ID" value="KAJ9604482.1"/>
    <property type="molecule type" value="Genomic_DNA"/>
</dbReference>
<proteinExistence type="predicted"/>
<gene>
    <name evidence="2" type="ORF">H2200_011318</name>
</gene>
<feature type="domain" description="Azaphilone pigments biosynthesis cluster protein L N-terminal" evidence="1">
    <location>
        <begin position="1"/>
        <end position="200"/>
    </location>
</feature>
<dbReference type="AlphaFoldDB" id="A0AA38X0D9"/>